<dbReference type="HOGENOM" id="CLU_014823_4_1_11"/>
<keyword evidence="4 6" id="KW-0378">Hydrolase</keyword>
<comment type="similarity">
    <text evidence="2 6">Belongs to the peptidase C69 family.</text>
</comment>
<dbReference type="RefSeq" id="WP_007148254.1">
    <property type="nucleotide sequence ID" value="NZ_AKCI01000001.1"/>
</dbReference>
<dbReference type="MEROPS" id="C69.001"/>
<protein>
    <recommendedName>
        <fullName evidence="6">Dipeptidase</fullName>
        <ecNumber evidence="6">3.4.-.-</ecNumber>
    </recommendedName>
</protein>
<comment type="catalytic activity">
    <reaction evidence="1">
        <text>an L-aminoacyl-L-amino acid + H2O = 2 an L-alpha-amino acid</text>
        <dbReference type="Rhea" id="RHEA:48940"/>
        <dbReference type="ChEBI" id="CHEBI:15377"/>
        <dbReference type="ChEBI" id="CHEBI:59869"/>
        <dbReference type="ChEBI" id="CHEBI:77460"/>
        <dbReference type="EC" id="3.4.13.19"/>
    </reaction>
</comment>
<dbReference type="PANTHER" id="PTHR12994">
    <property type="entry name" value="SECERNIN"/>
    <property type="match status" value="1"/>
</dbReference>
<dbReference type="GO" id="GO:0016805">
    <property type="term" value="F:dipeptidase activity"/>
    <property type="evidence" value="ECO:0007669"/>
    <property type="project" value="UniProtKB-KW"/>
</dbReference>
<gene>
    <name evidence="7" type="ORF">HMPREF9156_01191</name>
</gene>
<dbReference type="STRING" id="857290.HMPREF9156_01191"/>
<dbReference type="Proteomes" id="UP000006415">
    <property type="component" value="Unassembled WGS sequence"/>
</dbReference>
<keyword evidence="5 6" id="KW-0224">Dipeptidase</keyword>
<dbReference type="GO" id="GO:0006508">
    <property type="term" value="P:proteolysis"/>
    <property type="evidence" value="ECO:0007669"/>
    <property type="project" value="UniProtKB-KW"/>
</dbReference>
<dbReference type="PANTHER" id="PTHR12994:SF17">
    <property type="entry name" value="LD30995P"/>
    <property type="match status" value="1"/>
</dbReference>
<organism evidence="7 8">
    <name type="scientific">Scardovia wiggsiae F0424</name>
    <dbReference type="NCBI Taxonomy" id="857290"/>
    <lineage>
        <taxon>Bacteria</taxon>
        <taxon>Bacillati</taxon>
        <taxon>Actinomycetota</taxon>
        <taxon>Actinomycetes</taxon>
        <taxon>Bifidobacteriales</taxon>
        <taxon>Bifidobacteriaceae</taxon>
        <taxon>Scardovia</taxon>
    </lineage>
</organism>
<name>J0X005_9BIFI</name>
<evidence type="ECO:0000256" key="3">
    <source>
        <dbReference type="ARBA" id="ARBA00022670"/>
    </source>
</evidence>
<accession>J0X005</accession>
<evidence type="ECO:0000256" key="4">
    <source>
        <dbReference type="ARBA" id="ARBA00022801"/>
    </source>
</evidence>
<comment type="caution">
    <text evidence="7">The sequence shown here is derived from an EMBL/GenBank/DDBJ whole genome shotgun (WGS) entry which is preliminary data.</text>
</comment>
<dbReference type="EC" id="3.4.-.-" evidence="6"/>
<dbReference type="InterPro" id="IPR047804">
    <property type="entry name" value="C69_dipept_A-like"/>
</dbReference>
<dbReference type="GO" id="GO:0070004">
    <property type="term" value="F:cysteine-type exopeptidase activity"/>
    <property type="evidence" value="ECO:0007669"/>
    <property type="project" value="InterPro"/>
</dbReference>
<evidence type="ECO:0000313" key="7">
    <source>
        <dbReference type="EMBL" id="EJD64696.1"/>
    </source>
</evidence>
<dbReference type="InterPro" id="IPR005322">
    <property type="entry name" value="Peptidase_C69"/>
</dbReference>
<dbReference type="EMBL" id="AGZS01000006">
    <property type="protein sequence ID" value="EJD64696.1"/>
    <property type="molecule type" value="Genomic_DNA"/>
</dbReference>
<dbReference type="NCBIfam" id="NF033678">
    <property type="entry name" value="C69_fam_dipept"/>
    <property type="match status" value="1"/>
</dbReference>
<evidence type="ECO:0000313" key="8">
    <source>
        <dbReference type="Proteomes" id="UP000006415"/>
    </source>
</evidence>
<evidence type="ECO:0000256" key="1">
    <source>
        <dbReference type="ARBA" id="ARBA00001670"/>
    </source>
</evidence>
<dbReference type="AlphaFoldDB" id="J0X005"/>
<proteinExistence type="inferred from homology"/>
<dbReference type="eggNOG" id="COG4690">
    <property type="taxonomic scope" value="Bacteria"/>
</dbReference>
<reference evidence="7 8" key="1">
    <citation type="submission" date="2012-01" db="EMBL/GenBank/DDBJ databases">
        <title>The Genome Sequence of Scardovia wiggsiae F0424.</title>
        <authorList>
            <consortium name="The Broad Institute Genome Sequencing Platform"/>
            <person name="Earl A."/>
            <person name="Ward D."/>
            <person name="Feldgarden M."/>
            <person name="Gevers D."/>
            <person name="Izard J."/>
            <person name="Ganesan A."/>
            <person name="Baranova O.V."/>
            <person name="Blanton J.M."/>
            <person name="Tanner A.C."/>
            <person name="Mathney J."/>
            <person name="Dewhirst F.E."/>
            <person name="Young S.K."/>
            <person name="Zeng Q."/>
            <person name="Gargeya S."/>
            <person name="Fitzgerald M."/>
            <person name="Haas B."/>
            <person name="Abouelleil A."/>
            <person name="Alvarado L."/>
            <person name="Arachchi H.M."/>
            <person name="Berlin A."/>
            <person name="Chapman S.B."/>
            <person name="Gearin G."/>
            <person name="Goldberg J."/>
            <person name="Griggs A."/>
            <person name="Gujja S."/>
            <person name="Hansen M."/>
            <person name="Heiman D."/>
            <person name="Howarth C."/>
            <person name="Larimer J."/>
            <person name="Lui A."/>
            <person name="MacDonald P.J.P."/>
            <person name="McCowen C."/>
            <person name="Montmayeur A."/>
            <person name="Murphy C."/>
            <person name="Neiman D."/>
            <person name="Pearson M."/>
            <person name="Priest M."/>
            <person name="Roberts A."/>
            <person name="Saif S."/>
            <person name="Shea T."/>
            <person name="Sisk P."/>
            <person name="Stolte C."/>
            <person name="Sykes S."/>
            <person name="Wortman J."/>
            <person name="Nusbaum C."/>
            <person name="Birren B."/>
        </authorList>
    </citation>
    <scope>NUCLEOTIDE SEQUENCE [LARGE SCALE GENOMIC DNA]</scope>
    <source>
        <strain evidence="7 8">F0424</strain>
    </source>
</reference>
<keyword evidence="3 6" id="KW-0645">Protease</keyword>
<evidence type="ECO:0000256" key="6">
    <source>
        <dbReference type="RuleBase" id="RU364089"/>
    </source>
</evidence>
<dbReference type="Gene3D" id="3.60.60.10">
    <property type="entry name" value="Penicillin V Acylase, Chain A"/>
    <property type="match status" value="1"/>
</dbReference>
<keyword evidence="8" id="KW-1185">Reference proteome</keyword>
<evidence type="ECO:0000256" key="5">
    <source>
        <dbReference type="ARBA" id="ARBA00022997"/>
    </source>
</evidence>
<dbReference type="OrthoDB" id="9764088at2"/>
<sequence length="512" mass="57446">MACTTILVGKNASYDGSTMIARNEDSPNGEFTPKEFVVVNPEEQPRHYRSVISHVEIDLPDDPLRYTAVPDSLRKIGIWGSHGVNECNVAISNTETITTNERVLGADPLVELQKAAGREGEADYRPEIPGGIGEEDILTLVLPYAHTAREGVKRYGEILRDYGTYEMNGIAISDVDEIWWVETVGGHHWMARRVPDDCYVTMPNQLGIDEFDFDDAFGDQEEFMCSDDLLDFVRSNHLDLSVEQGSLFNPRWAFGSHSDADHVYNTPRAWYIQRCFNPLDASWDGEDADFTPRSDDIPWCRQPERRITVEDVKYALSSHFQGTAFDPYGKLGTEATRTQFRPIGINRTNHLCVIQLRPYAPEISRAIQWTCFSSNVFNAMVPLYTNITESPEYYRGAGEAPDTGNFYWANRIIAALADAQFNDNTANIDRYVEKLGGLSHRMIADTDALVGELISSGAVSADDMADGKVHEILNKANEDFSHIVKTETDDLLAKVLYTTSMGMKNGFHLSDH</sequence>
<evidence type="ECO:0000256" key="2">
    <source>
        <dbReference type="ARBA" id="ARBA00007225"/>
    </source>
</evidence>
<dbReference type="Pfam" id="PF03577">
    <property type="entry name" value="Peptidase_C69"/>
    <property type="match status" value="1"/>
</dbReference>